<dbReference type="EMBL" id="WTYQ01000006">
    <property type="protein sequence ID" value="MXP27065.1"/>
    <property type="molecule type" value="Genomic_DNA"/>
</dbReference>
<evidence type="ECO:0000256" key="6">
    <source>
        <dbReference type="ARBA" id="ARBA00023295"/>
    </source>
</evidence>
<dbReference type="InterPro" id="IPR036881">
    <property type="entry name" value="Glyco_hydro_3_C_sf"/>
</dbReference>
<keyword evidence="4" id="KW-0732">Signal</keyword>
<feature type="domain" description="Glycoside hydrolase family 3 N-terminal" evidence="7">
    <location>
        <begin position="47"/>
        <end position="412"/>
    </location>
</feature>
<organism evidence="8 9">
    <name type="scientific">Altericroceibacterium indicum</name>
    <dbReference type="NCBI Taxonomy" id="374177"/>
    <lineage>
        <taxon>Bacteria</taxon>
        <taxon>Pseudomonadati</taxon>
        <taxon>Pseudomonadota</taxon>
        <taxon>Alphaproteobacteria</taxon>
        <taxon>Sphingomonadales</taxon>
        <taxon>Erythrobacteraceae</taxon>
        <taxon>Altericroceibacterium</taxon>
    </lineage>
</organism>
<dbReference type="InterPro" id="IPR051915">
    <property type="entry name" value="Cellulose_Degrad_GH3"/>
</dbReference>
<evidence type="ECO:0000256" key="3">
    <source>
        <dbReference type="ARBA" id="ARBA00012744"/>
    </source>
</evidence>
<dbReference type="PANTHER" id="PTHR30620">
    <property type="entry name" value="PERIPLASMIC BETA-GLUCOSIDASE-RELATED"/>
    <property type="match status" value="1"/>
</dbReference>
<dbReference type="Pfam" id="PF00933">
    <property type="entry name" value="Glyco_hydro_3"/>
    <property type="match status" value="1"/>
</dbReference>
<evidence type="ECO:0000256" key="5">
    <source>
        <dbReference type="ARBA" id="ARBA00022801"/>
    </source>
</evidence>
<dbReference type="OrthoDB" id="9781691at2"/>
<keyword evidence="9" id="KW-1185">Reference proteome</keyword>
<dbReference type="Gene3D" id="3.20.20.300">
    <property type="entry name" value="Glycoside hydrolase, family 3, N-terminal domain"/>
    <property type="match status" value="1"/>
</dbReference>
<dbReference type="GO" id="GO:0009251">
    <property type="term" value="P:glucan catabolic process"/>
    <property type="evidence" value="ECO:0007669"/>
    <property type="project" value="TreeGrafter"/>
</dbReference>
<reference evidence="8 9" key="1">
    <citation type="submission" date="2019-12" db="EMBL/GenBank/DDBJ databases">
        <title>Genomic-based taxomic classification of the family Erythrobacteraceae.</title>
        <authorList>
            <person name="Xu L."/>
        </authorList>
    </citation>
    <scope>NUCLEOTIDE SEQUENCE [LARGE SCALE GENOMIC DNA]</scope>
    <source>
        <strain evidence="8 9">DSM 18604</strain>
    </source>
</reference>
<dbReference type="InterPro" id="IPR001764">
    <property type="entry name" value="Glyco_hydro_3_N"/>
</dbReference>
<evidence type="ECO:0000313" key="9">
    <source>
        <dbReference type="Proteomes" id="UP000460561"/>
    </source>
</evidence>
<dbReference type="AlphaFoldDB" id="A0A845AE37"/>
<comment type="catalytic activity">
    <reaction evidence="1">
        <text>Hydrolysis of terminal, non-reducing beta-D-glucosyl residues with release of beta-D-glucose.</text>
        <dbReference type="EC" id="3.2.1.21"/>
    </reaction>
</comment>
<dbReference type="GO" id="GO:0008422">
    <property type="term" value="F:beta-glucosidase activity"/>
    <property type="evidence" value="ECO:0007669"/>
    <property type="project" value="UniProtKB-EC"/>
</dbReference>
<evidence type="ECO:0000256" key="4">
    <source>
        <dbReference type="ARBA" id="ARBA00022729"/>
    </source>
</evidence>
<dbReference type="SUPFAM" id="SSF51445">
    <property type="entry name" value="(Trans)glycosidases"/>
    <property type="match status" value="1"/>
</dbReference>
<gene>
    <name evidence="8" type="ORF">GRI39_13610</name>
</gene>
<dbReference type="SUPFAM" id="SSF52279">
    <property type="entry name" value="Beta-D-glucan exohydrolase, C-terminal domain"/>
    <property type="match status" value="1"/>
</dbReference>
<evidence type="ECO:0000256" key="2">
    <source>
        <dbReference type="ARBA" id="ARBA00005336"/>
    </source>
</evidence>
<keyword evidence="5 8" id="KW-0378">Hydrolase</keyword>
<evidence type="ECO:0000313" key="8">
    <source>
        <dbReference type="EMBL" id="MXP27065.1"/>
    </source>
</evidence>
<keyword evidence="6" id="KW-0326">Glycosidase</keyword>
<comment type="similarity">
    <text evidence="2">Belongs to the glycosyl hydrolase 3 family.</text>
</comment>
<evidence type="ECO:0000256" key="1">
    <source>
        <dbReference type="ARBA" id="ARBA00000448"/>
    </source>
</evidence>
<dbReference type="Gene3D" id="3.40.50.1700">
    <property type="entry name" value="Glycoside hydrolase family 3 C-terminal domain"/>
    <property type="match status" value="2"/>
</dbReference>
<accession>A0A845AE37</accession>
<protein>
    <recommendedName>
        <fullName evidence="3">beta-glucosidase</fullName>
        <ecNumber evidence="3">3.2.1.21</ecNumber>
    </recommendedName>
</protein>
<evidence type="ECO:0000259" key="7">
    <source>
        <dbReference type="Pfam" id="PF00933"/>
    </source>
</evidence>
<dbReference type="EC" id="3.2.1.21" evidence="3"/>
<dbReference type="PANTHER" id="PTHR30620:SF16">
    <property type="entry name" value="LYSOSOMAL BETA GLUCOSIDASE"/>
    <property type="match status" value="1"/>
</dbReference>
<dbReference type="InterPro" id="IPR017853">
    <property type="entry name" value="GH"/>
</dbReference>
<dbReference type="InterPro" id="IPR036962">
    <property type="entry name" value="Glyco_hydro_3_N_sf"/>
</dbReference>
<comment type="caution">
    <text evidence="8">The sequence shown here is derived from an EMBL/GenBank/DDBJ whole genome shotgun (WGS) entry which is preliminary data.</text>
</comment>
<name>A0A845AE37_9SPHN</name>
<dbReference type="PRINTS" id="PR00133">
    <property type="entry name" value="GLHYDRLASE3"/>
</dbReference>
<proteinExistence type="inferred from homology"/>
<sequence>MASRSKPILMADGIRYRDLDGSGTLTPYEDWRLSPEQRARDLVARMTVEEKVGALLHASLRGAGGSFDTSADAYDLAQLEEMVSQKHISSVITRLVAEPEQFARQNNAVQEVAERSRLGIPMTISSDPRNHFQYTEGASNIGGGFSQWPESLGLAALGDVGVVREFADIARQEYRAVGIQMTLSPQADLSTEPRWPRQTGTFGSDPAVVSAMVGAYVAGFQGGDDGVSRDGVIAIVKHWAGYGAQPEGFDGHNYYGRYAVLPGKTIDPHFAAFDGAFAAHVGGIMPAYPVLQQVVLDGKPLEQVAPGFNTQMLQEELRQKRHYKGIILSDWLVTSDCNEYCRNPTKEHPQQIFDVATSWGVTELTQEQRYAKGLNAGLDQFGGVEDPQPLLKALKDGLITEARIDQSVERLMVSKFELGLFDNPYVVPEQASQILGNADHLAQAEKVQAQAQVLLQNKGNLLPMASVKGKRVWLSGMDSAAATAMGLSVVNDPAEADFAIIRASTPHEMLHPYFFFGSRQHEGRLDFRAGDPAYDALVKAKAAGLPSVFAIFLDRPAILTNVIDKADVVLGNFGASDEAVLSAITGKVHARGHLPFELPSSMKAVEQQNPAIANDSAAPLFPVGSGLSY</sequence>
<dbReference type="Proteomes" id="UP000460561">
    <property type="component" value="Unassembled WGS sequence"/>
</dbReference>